<protein>
    <submittedName>
        <fullName evidence="4">Leucine-rich repeat and IQ domain-containing 3</fullName>
    </submittedName>
</protein>
<dbReference type="InterPro" id="IPR001611">
    <property type="entry name" value="Leu-rich_rpt"/>
</dbReference>
<comment type="caution">
    <text evidence="4">The sequence shown here is derived from an EMBL/GenBank/DDBJ whole genome shotgun (WGS) entry which is preliminary data.</text>
</comment>
<keyword evidence="1" id="KW-0433">Leucine-rich repeat</keyword>
<name>A0A3M7SDZ6_BRAPC</name>
<dbReference type="InterPro" id="IPR032675">
    <property type="entry name" value="LRR_dom_sf"/>
</dbReference>
<accession>A0A3M7SDZ6</accession>
<evidence type="ECO:0000256" key="3">
    <source>
        <dbReference type="SAM" id="Coils"/>
    </source>
</evidence>
<dbReference type="PROSITE" id="PS51450">
    <property type="entry name" value="LRR"/>
    <property type="match status" value="3"/>
</dbReference>
<evidence type="ECO:0000256" key="2">
    <source>
        <dbReference type="ARBA" id="ARBA00022737"/>
    </source>
</evidence>
<sequence length="834" mass="98810">MSSIKFPKLNNEEKSNYNAKNLNKTIQDATNDQEQRAAILDAIKIGYLLYPSRDLIWDIFKVQADYDEKKCRKLVRKSKRSKLLVTESLENDYSKILFLNMTKIPLFEIGDLLICRNIVILNLSNNFLMNIEPLADCTNLVRLDLQNNQLSKLPSEEFWLRFYKLKILFLHNNHIGKLEYLKYISYCPSLEILTLFDSPISLKHNYRHHAVNSIVTLKALDFHVISDEEIIEEAVFKNAFSACSENFRIDLTIKSKENSFIAEMQATYQLMRQINQILAKFSPVIVIQRYIRGFLIRRTIFKAKMQQKIQAVVKIQKWWRQVKKYQGQHKRKNLIKLGSMENSDIQNATTESFATEYKLKKKDTRRNNTPISAYRTRRNLFVDIDKFNDIRNSTLGSTNLDSSRKFPALNQKQADKTYKSAQLNFREELINTIFRDPNFDSKKLVQISQMITDMNEIIDPDKLPDDLNYEYINFLIDQISKKINKSKETSKSDTYSYEEEFDQNFRLPILKSNKSILKFKDEYIDDFIKDKVRDINAIKTLDIDGHKQIEKNKRVQKVEPEEFLTNDQRFFQKIYGNMTVGCLRAVDKAYEERNMNDRRLSLEKKCEEAKKYEKSSRKQIDQYKEEQIKETIDNSRKESLKLDEARKKAEKNLEEAQKKVKIQRENMINFKKNRRRDILLAIEFSKQHISVSKALQRHEFILKKENIMNQKSNFVLDYRTDIESQADLVKKFIHQRSNMRQLQSVNDRTVIDNKLKDDKELHLERARNRVKLLRSVEPLKQKALGIYKYKFESPMLHNSEYSRPNSVNTEVPRRNETAFMDRLNTNDGPFKLVN</sequence>
<dbReference type="Pfam" id="PF12799">
    <property type="entry name" value="LRR_4"/>
    <property type="match status" value="1"/>
</dbReference>
<dbReference type="Gene3D" id="3.80.10.10">
    <property type="entry name" value="Ribonuclease Inhibitor"/>
    <property type="match status" value="1"/>
</dbReference>
<keyword evidence="5" id="KW-1185">Reference proteome</keyword>
<organism evidence="4 5">
    <name type="scientific">Brachionus plicatilis</name>
    <name type="common">Marine rotifer</name>
    <name type="synonym">Brachionus muelleri</name>
    <dbReference type="NCBI Taxonomy" id="10195"/>
    <lineage>
        <taxon>Eukaryota</taxon>
        <taxon>Metazoa</taxon>
        <taxon>Spiralia</taxon>
        <taxon>Gnathifera</taxon>
        <taxon>Rotifera</taxon>
        <taxon>Eurotatoria</taxon>
        <taxon>Monogononta</taxon>
        <taxon>Pseudotrocha</taxon>
        <taxon>Ploima</taxon>
        <taxon>Brachionidae</taxon>
        <taxon>Brachionus</taxon>
    </lineage>
</organism>
<keyword evidence="2" id="KW-0677">Repeat</keyword>
<feature type="coiled-coil region" evidence="3">
    <location>
        <begin position="606"/>
        <end position="673"/>
    </location>
</feature>
<dbReference type="AlphaFoldDB" id="A0A3M7SDZ6"/>
<proteinExistence type="predicted"/>
<dbReference type="Proteomes" id="UP000276133">
    <property type="component" value="Unassembled WGS sequence"/>
</dbReference>
<dbReference type="PANTHER" id="PTHR46723">
    <property type="entry name" value="LEUCINE-RICH REPEAT AND IQ DOMAIN-CONTAINING PROTEIN 3"/>
    <property type="match status" value="1"/>
</dbReference>
<dbReference type="SUPFAM" id="SSF52058">
    <property type="entry name" value="L domain-like"/>
    <property type="match status" value="1"/>
</dbReference>
<dbReference type="OrthoDB" id="676979at2759"/>
<dbReference type="STRING" id="10195.A0A3M7SDZ6"/>
<gene>
    <name evidence="4" type="ORF">BpHYR1_017628</name>
</gene>
<reference evidence="4 5" key="1">
    <citation type="journal article" date="2018" name="Sci. Rep.">
        <title>Genomic signatures of local adaptation to the degree of environmental predictability in rotifers.</title>
        <authorList>
            <person name="Franch-Gras L."/>
            <person name="Hahn C."/>
            <person name="Garcia-Roger E.M."/>
            <person name="Carmona M.J."/>
            <person name="Serra M."/>
            <person name="Gomez A."/>
        </authorList>
    </citation>
    <scope>NUCLEOTIDE SEQUENCE [LARGE SCALE GENOMIC DNA]</scope>
    <source>
        <strain evidence="4">HYR1</strain>
    </source>
</reference>
<evidence type="ECO:0000313" key="4">
    <source>
        <dbReference type="EMBL" id="RNA33875.1"/>
    </source>
</evidence>
<dbReference type="PROSITE" id="PS50096">
    <property type="entry name" value="IQ"/>
    <property type="match status" value="1"/>
</dbReference>
<dbReference type="Gene3D" id="1.20.5.190">
    <property type="match status" value="1"/>
</dbReference>
<dbReference type="PANTHER" id="PTHR46723:SF1">
    <property type="entry name" value="LEUCINE-RICH REPEAT AND IQ DOMAIN-CONTAINING PROTEIN 3"/>
    <property type="match status" value="1"/>
</dbReference>
<evidence type="ECO:0000256" key="1">
    <source>
        <dbReference type="ARBA" id="ARBA00022614"/>
    </source>
</evidence>
<evidence type="ECO:0000313" key="5">
    <source>
        <dbReference type="Proteomes" id="UP000276133"/>
    </source>
</evidence>
<dbReference type="InterPro" id="IPR025875">
    <property type="entry name" value="Leu-rich_rpt_4"/>
</dbReference>
<dbReference type="InterPro" id="IPR052859">
    <property type="entry name" value="LRR-IQ_domain_protein"/>
</dbReference>
<keyword evidence="3" id="KW-0175">Coiled coil</keyword>
<dbReference type="EMBL" id="REGN01001565">
    <property type="protein sequence ID" value="RNA33875.1"/>
    <property type="molecule type" value="Genomic_DNA"/>
</dbReference>